<dbReference type="NCBIfam" id="TIGR01783">
    <property type="entry name" value="TonB-siderophor"/>
    <property type="match status" value="1"/>
</dbReference>
<keyword evidence="6 14" id="KW-0812">Transmembrane</keyword>
<evidence type="ECO:0000256" key="15">
    <source>
        <dbReference type="RuleBase" id="RU003357"/>
    </source>
</evidence>
<sequence length="787" mass="86428">MAASLVAFSEITGNQLSYPAALVKDIKSEQLSGSYTADQALQKLLAGSGISYRHTGNDAIALAAKESDSAPQTGMTTLKTMTVVGESVLDVNDPDNQDYKITNAVTATKTDTPIMETPFSVKVISKQVMQDQQSVRLDQALENVSGVQPSRSAGGIGGGQSFTTIRGFQTTDFYRDGGRFNGSFVVNGPREMANVERIEVLKGPASILYGRMEPGGMVNIVTKKPLATPYYSLQQQFGSFDFYRTTADAAGPVTEDGSLLYRVNLAYENGGSFREFIDNDRVFFAPTVQWNISDKTKANFHMEYQHSKDPFDTGLFAVGTRPVDVPRERNLGEAGTQSESETFIVGFDWSHAFNDNWTLSHRFDAIFLPKADGGPSVYGQGPDPQNCTVASCSVNRITFADQRDDQNYYTTLDLNGKFSTWGLNHSVLIGGDYQRLQHHSDFAWAFSQPIDAYNPVHTGVNADLLSNPNLSGSSNFIEEWGGFYAQDSIELPYHVHLLAGFRYDTVRKSNWSDLNFNFGNPFVQSTNTLLQQEAVNPRFGILYQPIPELSLYGNYVENFGIANGQNADGSSLPPTTAQQWEAGIKTELFDKRFTGTLAWYDITKQNIAVTDPNPARAALGFSQSVGEVRNQGIELDLAGELLPGWKLIGSYSYIDSEITKDIALVNGAVTQGNQGKSLWNVPRNSASLWNTYEFQAGDLRGLIFGAGLIVRDQRQGDNANSFQLPGYATANLMAGYSWKVGRTKLSTQLNVNNLLDKSYYDSAANSRTQGIMPGTPRSFMGSIRVEF</sequence>
<keyword evidence="4 14" id="KW-1134">Transmembrane beta strand</keyword>
<keyword evidence="10 15" id="KW-0798">TonB box</keyword>
<evidence type="ECO:0000256" key="14">
    <source>
        <dbReference type="PROSITE-ProRule" id="PRU01360"/>
    </source>
</evidence>
<keyword evidence="7" id="KW-0732">Signal</keyword>
<dbReference type="FunFam" id="2.40.170.20:FF:000005">
    <property type="entry name" value="TonB-dependent siderophore receptor"/>
    <property type="match status" value="1"/>
</dbReference>
<dbReference type="InterPro" id="IPR000531">
    <property type="entry name" value="Beta-barrel_TonB"/>
</dbReference>
<evidence type="ECO:0000256" key="12">
    <source>
        <dbReference type="ARBA" id="ARBA00023170"/>
    </source>
</evidence>
<dbReference type="InterPro" id="IPR011662">
    <property type="entry name" value="Secretin/TonB_short_N"/>
</dbReference>
<evidence type="ECO:0000256" key="3">
    <source>
        <dbReference type="ARBA" id="ARBA00022448"/>
    </source>
</evidence>
<dbReference type="GO" id="GO:0015891">
    <property type="term" value="P:siderophore transport"/>
    <property type="evidence" value="ECO:0007669"/>
    <property type="project" value="InterPro"/>
</dbReference>
<dbReference type="CDD" id="cd01347">
    <property type="entry name" value="ligand_gated_channel"/>
    <property type="match status" value="1"/>
</dbReference>
<evidence type="ECO:0000256" key="6">
    <source>
        <dbReference type="ARBA" id="ARBA00022692"/>
    </source>
</evidence>
<dbReference type="GO" id="GO:0015344">
    <property type="term" value="F:siderophore uptake transmembrane transporter activity"/>
    <property type="evidence" value="ECO:0007669"/>
    <property type="project" value="TreeGrafter"/>
</dbReference>
<dbReference type="Pfam" id="PF07660">
    <property type="entry name" value="STN"/>
    <property type="match status" value="1"/>
</dbReference>
<evidence type="ECO:0000256" key="5">
    <source>
        <dbReference type="ARBA" id="ARBA00022496"/>
    </source>
</evidence>
<name>H8GJ92_METAL</name>
<feature type="domain" description="Secretin/TonB short N-terminal" evidence="16">
    <location>
        <begin position="14"/>
        <end position="65"/>
    </location>
</feature>
<proteinExistence type="inferred from homology"/>
<evidence type="ECO:0000256" key="4">
    <source>
        <dbReference type="ARBA" id="ARBA00022452"/>
    </source>
</evidence>
<keyword evidence="5" id="KW-0410">Iron transport</keyword>
<evidence type="ECO:0000256" key="8">
    <source>
        <dbReference type="ARBA" id="ARBA00023004"/>
    </source>
</evidence>
<dbReference type="InterPro" id="IPR037066">
    <property type="entry name" value="Plug_dom_sf"/>
</dbReference>
<gene>
    <name evidence="17" type="ORF">Metal_1282</name>
</gene>
<keyword evidence="3 14" id="KW-0813">Transport</keyword>
<dbReference type="InterPro" id="IPR010105">
    <property type="entry name" value="TonB_sidphr_rcpt"/>
</dbReference>
<evidence type="ECO:0000256" key="7">
    <source>
        <dbReference type="ARBA" id="ARBA00022729"/>
    </source>
</evidence>
<keyword evidence="11 14" id="KW-0472">Membrane</keyword>
<dbReference type="PROSITE" id="PS52016">
    <property type="entry name" value="TONB_DEPENDENT_REC_3"/>
    <property type="match status" value="1"/>
</dbReference>
<evidence type="ECO:0000256" key="13">
    <source>
        <dbReference type="ARBA" id="ARBA00023237"/>
    </source>
</evidence>
<dbReference type="HOGENOM" id="CLU_008287_9_4_6"/>
<comment type="subcellular location">
    <subcellularLocation>
        <location evidence="1 14">Cell outer membrane</location>
        <topology evidence="1 14">Multi-pass membrane protein</topology>
    </subcellularLocation>
</comment>
<dbReference type="PANTHER" id="PTHR32552">
    <property type="entry name" value="FERRICHROME IRON RECEPTOR-RELATED"/>
    <property type="match status" value="1"/>
</dbReference>
<dbReference type="eggNOG" id="COG4773">
    <property type="taxonomic scope" value="Bacteria"/>
</dbReference>
<dbReference type="PANTHER" id="PTHR32552:SF68">
    <property type="entry name" value="FERRICHROME OUTER MEMBRANE TRANSPORTER_PHAGE RECEPTOR"/>
    <property type="match status" value="1"/>
</dbReference>
<evidence type="ECO:0000313" key="18">
    <source>
        <dbReference type="Proteomes" id="UP000005090"/>
    </source>
</evidence>
<evidence type="ECO:0000256" key="10">
    <source>
        <dbReference type="ARBA" id="ARBA00023077"/>
    </source>
</evidence>
<dbReference type="EMBL" id="CM001475">
    <property type="protein sequence ID" value="EIC29082.1"/>
    <property type="molecule type" value="Genomic_DNA"/>
</dbReference>
<dbReference type="SMART" id="SM00965">
    <property type="entry name" value="STN"/>
    <property type="match status" value="1"/>
</dbReference>
<dbReference type="Pfam" id="PF00593">
    <property type="entry name" value="TonB_dep_Rec_b-barrel"/>
    <property type="match status" value="1"/>
</dbReference>
<keyword evidence="13 14" id="KW-0998">Cell outer membrane</keyword>
<accession>H8GJ92</accession>
<keyword evidence="8" id="KW-0408">Iron</keyword>
<dbReference type="GO" id="GO:0038023">
    <property type="term" value="F:signaling receptor activity"/>
    <property type="evidence" value="ECO:0007669"/>
    <property type="project" value="InterPro"/>
</dbReference>
<dbReference type="SUPFAM" id="SSF56935">
    <property type="entry name" value="Porins"/>
    <property type="match status" value="1"/>
</dbReference>
<dbReference type="Proteomes" id="UP000005090">
    <property type="component" value="Chromosome"/>
</dbReference>
<evidence type="ECO:0000256" key="9">
    <source>
        <dbReference type="ARBA" id="ARBA00023065"/>
    </source>
</evidence>
<dbReference type="Pfam" id="PF07715">
    <property type="entry name" value="Plug"/>
    <property type="match status" value="1"/>
</dbReference>
<dbReference type="STRING" id="686340.Metal_1282"/>
<comment type="similarity">
    <text evidence="2 14 15">Belongs to the TonB-dependent receptor family.</text>
</comment>
<dbReference type="InterPro" id="IPR012910">
    <property type="entry name" value="Plug_dom"/>
</dbReference>
<keyword evidence="12 17" id="KW-0675">Receptor</keyword>
<evidence type="ECO:0000259" key="16">
    <source>
        <dbReference type="SMART" id="SM00965"/>
    </source>
</evidence>
<protein>
    <submittedName>
        <fullName evidence="17">TonB-dependent siderophore receptor</fullName>
    </submittedName>
</protein>
<dbReference type="Gene3D" id="3.55.50.30">
    <property type="match status" value="1"/>
</dbReference>
<evidence type="ECO:0000256" key="11">
    <source>
        <dbReference type="ARBA" id="ARBA00023136"/>
    </source>
</evidence>
<organism evidence="17 18">
    <name type="scientific">Methylomicrobium album BG8</name>
    <dbReference type="NCBI Taxonomy" id="686340"/>
    <lineage>
        <taxon>Bacteria</taxon>
        <taxon>Pseudomonadati</taxon>
        <taxon>Pseudomonadota</taxon>
        <taxon>Gammaproteobacteria</taxon>
        <taxon>Methylococcales</taxon>
        <taxon>Methylococcaceae</taxon>
        <taxon>Methylomicrobium</taxon>
    </lineage>
</organism>
<evidence type="ECO:0000256" key="2">
    <source>
        <dbReference type="ARBA" id="ARBA00009810"/>
    </source>
</evidence>
<dbReference type="FunFam" id="2.170.130.10:FF:000001">
    <property type="entry name" value="Catecholate siderophore TonB-dependent receptor"/>
    <property type="match status" value="1"/>
</dbReference>
<dbReference type="GO" id="GO:0009279">
    <property type="term" value="C:cell outer membrane"/>
    <property type="evidence" value="ECO:0007669"/>
    <property type="project" value="UniProtKB-SubCell"/>
</dbReference>
<dbReference type="Gene3D" id="2.40.170.20">
    <property type="entry name" value="TonB-dependent receptor, beta-barrel domain"/>
    <property type="match status" value="1"/>
</dbReference>
<dbReference type="AlphaFoldDB" id="H8GJ92"/>
<evidence type="ECO:0000313" key="17">
    <source>
        <dbReference type="EMBL" id="EIC29082.1"/>
    </source>
</evidence>
<dbReference type="Gene3D" id="2.170.130.10">
    <property type="entry name" value="TonB-dependent receptor, plug domain"/>
    <property type="match status" value="1"/>
</dbReference>
<keyword evidence="18" id="KW-1185">Reference proteome</keyword>
<dbReference type="InterPro" id="IPR039426">
    <property type="entry name" value="TonB-dep_rcpt-like"/>
</dbReference>
<keyword evidence="9" id="KW-0406">Ion transport</keyword>
<dbReference type="InterPro" id="IPR036942">
    <property type="entry name" value="Beta-barrel_TonB_sf"/>
</dbReference>
<reference evidence="17 18" key="1">
    <citation type="journal article" date="2013" name="Genome Announc.">
        <title>Genome Sequence of the Obligate Gammaproteobacterial Methanotroph Methylomicrobium album Strain BG8.</title>
        <authorList>
            <person name="Kits K.D."/>
            <person name="Kalyuzhnaya M.G."/>
            <person name="Klotz M.G."/>
            <person name="Jetten M.S."/>
            <person name="Op den Camp H.J."/>
            <person name="Vuilleumier S."/>
            <person name="Bringel F."/>
            <person name="Dispirito A.A."/>
            <person name="Murrell J.C."/>
            <person name="Bruce D."/>
            <person name="Cheng J.F."/>
            <person name="Copeland A."/>
            <person name="Goodwin L."/>
            <person name="Hauser L."/>
            <person name="Lajus A."/>
            <person name="Land M.L."/>
            <person name="Lapidus A."/>
            <person name="Lucas S."/>
            <person name="Medigue C."/>
            <person name="Pitluck S."/>
            <person name="Woyke T."/>
            <person name="Zeytun A."/>
            <person name="Stein L.Y."/>
        </authorList>
    </citation>
    <scope>NUCLEOTIDE SEQUENCE [LARGE SCALE GENOMIC DNA]</scope>
    <source>
        <strain evidence="17 18">BG8</strain>
    </source>
</reference>
<evidence type="ECO:0000256" key="1">
    <source>
        <dbReference type="ARBA" id="ARBA00004571"/>
    </source>
</evidence>